<keyword evidence="1" id="KW-0472">Membrane</keyword>
<evidence type="ECO:0000313" key="3">
    <source>
        <dbReference type="EMBL" id="KAK3338841.1"/>
    </source>
</evidence>
<proteinExistence type="predicted"/>
<keyword evidence="2" id="KW-0732">Signal</keyword>
<dbReference type="EMBL" id="JAUEPP010000007">
    <property type="protein sequence ID" value="KAK3338841.1"/>
    <property type="molecule type" value="Genomic_DNA"/>
</dbReference>
<dbReference type="Proteomes" id="UP001278500">
    <property type="component" value="Unassembled WGS sequence"/>
</dbReference>
<evidence type="ECO:0000313" key="4">
    <source>
        <dbReference type="Proteomes" id="UP001278500"/>
    </source>
</evidence>
<keyword evidence="1" id="KW-0812">Transmembrane</keyword>
<accession>A0AAE0MNL6</accession>
<reference evidence="3" key="1">
    <citation type="journal article" date="2023" name="Mol. Phylogenet. Evol.">
        <title>Genome-scale phylogeny and comparative genomics of the fungal order Sordariales.</title>
        <authorList>
            <person name="Hensen N."/>
            <person name="Bonometti L."/>
            <person name="Westerberg I."/>
            <person name="Brannstrom I.O."/>
            <person name="Guillou S."/>
            <person name="Cros-Aarteil S."/>
            <person name="Calhoun S."/>
            <person name="Haridas S."/>
            <person name="Kuo A."/>
            <person name="Mondo S."/>
            <person name="Pangilinan J."/>
            <person name="Riley R."/>
            <person name="LaButti K."/>
            <person name="Andreopoulos B."/>
            <person name="Lipzen A."/>
            <person name="Chen C."/>
            <person name="Yan M."/>
            <person name="Daum C."/>
            <person name="Ng V."/>
            <person name="Clum A."/>
            <person name="Steindorff A."/>
            <person name="Ohm R.A."/>
            <person name="Martin F."/>
            <person name="Silar P."/>
            <person name="Natvig D.O."/>
            <person name="Lalanne C."/>
            <person name="Gautier V."/>
            <person name="Ament-Velasquez S.L."/>
            <person name="Kruys A."/>
            <person name="Hutchinson M.I."/>
            <person name="Powell A.J."/>
            <person name="Barry K."/>
            <person name="Miller A.N."/>
            <person name="Grigoriev I.V."/>
            <person name="Debuchy R."/>
            <person name="Gladieux P."/>
            <person name="Hiltunen Thoren M."/>
            <person name="Johannesson H."/>
        </authorList>
    </citation>
    <scope>NUCLEOTIDE SEQUENCE</scope>
    <source>
        <strain evidence="3">CBS 560.94</strain>
    </source>
</reference>
<dbReference type="GeneID" id="87864419"/>
<dbReference type="AlphaFoldDB" id="A0AAE0MNL6"/>
<keyword evidence="1" id="KW-1133">Transmembrane helix</keyword>
<name>A0AAE0MNL6_9PEZI</name>
<comment type="caution">
    <text evidence="3">The sequence shown here is derived from an EMBL/GenBank/DDBJ whole genome shotgun (WGS) entry which is preliminary data.</text>
</comment>
<evidence type="ECO:0000256" key="1">
    <source>
        <dbReference type="SAM" id="Phobius"/>
    </source>
</evidence>
<gene>
    <name evidence="3" type="ORF">B0H65DRAFT_474722</name>
</gene>
<protein>
    <submittedName>
        <fullName evidence="3">Uncharacterized protein</fullName>
    </submittedName>
</protein>
<dbReference type="RefSeq" id="XP_062678201.1">
    <property type="nucleotide sequence ID" value="XM_062827265.1"/>
</dbReference>
<feature type="chain" id="PRO_5041904944" evidence="2">
    <location>
        <begin position="18"/>
        <end position="66"/>
    </location>
</feature>
<organism evidence="3 4">
    <name type="scientific">Neurospora tetraspora</name>
    <dbReference type="NCBI Taxonomy" id="94610"/>
    <lineage>
        <taxon>Eukaryota</taxon>
        <taxon>Fungi</taxon>
        <taxon>Dikarya</taxon>
        <taxon>Ascomycota</taxon>
        <taxon>Pezizomycotina</taxon>
        <taxon>Sordariomycetes</taxon>
        <taxon>Sordariomycetidae</taxon>
        <taxon>Sordariales</taxon>
        <taxon>Sordariaceae</taxon>
        <taxon>Neurospora</taxon>
    </lineage>
</organism>
<sequence>MMLKLVLFFFWLLVARGSVVVVCGLFVLDYESGNVGTVGFVLWMRDMPSLFSAVYLLFGCTAFYSD</sequence>
<reference evidence="3" key="2">
    <citation type="submission" date="2023-06" db="EMBL/GenBank/DDBJ databases">
        <authorList>
            <consortium name="Lawrence Berkeley National Laboratory"/>
            <person name="Haridas S."/>
            <person name="Hensen N."/>
            <person name="Bonometti L."/>
            <person name="Westerberg I."/>
            <person name="Brannstrom I.O."/>
            <person name="Guillou S."/>
            <person name="Cros-Aarteil S."/>
            <person name="Calhoun S."/>
            <person name="Kuo A."/>
            <person name="Mondo S."/>
            <person name="Pangilinan J."/>
            <person name="Riley R."/>
            <person name="Labutti K."/>
            <person name="Andreopoulos B."/>
            <person name="Lipzen A."/>
            <person name="Chen C."/>
            <person name="Yanf M."/>
            <person name="Daum C."/>
            <person name="Ng V."/>
            <person name="Clum A."/>
            <person name="Steindorff A."/>
            <person name="Ohm R."/>
            <person name="Martin F."/>
            <person name="Silar P."/>
            <person name="Natvig D."/>
            <person name="Lalanne C."/>
            <person name="Gautier V."/>
            <person name="Ament-Velasquez S.L."/>
            <person name="Kruys A."/>
            <person name="Hutchinson M.I."/>
            <person name="Powell A.J."/>
            <person name="Barry K."/>
            <person name="Miller A.N."/>
            <person name="Grigoriev I.V."/>
            <person name="Debuchy R."/>
            <person name="Gladieux P."/>
            <person name="Thoren M.H."/>
            <person name="Johannesson H."/>
        </authorList>
    </citation>
    <scope>NUCLEOTIDE SEQUENCE</scope>
    <source>
        <strain evidence="3">CBS 560.94</strain>
    </source>
</reference>
<feature type="non-terminal residue" evidence="3">
    <location>
        <position position="66"/>
    </location>
</feature>
<evidence type="ECO:0000256" key="2">
    <source>
        <dbReference type="SAM" id="SignalP"/>
    </source>
</evidence>
<keyword evidence="4" id="KW-1185">Reference proteome</keyword>
<feature type="transmembrane region" description="Helical" evidence="1">
    <location>
        <begin position="47"/>
        <end position="65"/>
    </location>
</feature>
<feature type="signal peptide" evidence="2">
    <location>
        <begin position="1"/>
        <end position="17"/>
    </location>
</feature>